<name>A0A3A1U1Z4_9MICO</name>
<feature type="compositionally biased region" description="Low complexity" evidence="1">
    <location>
        <begin position="479"/>
        <end position="496"/>
    </location>
</feature>
<keyword evidence="3" id="KW-1185">Reference proteome</keyword>
<gene>
    <name evidence="2" type="ORF">D1781_09950</name>
</gene>
<proteinExistence type="predicted"/>
<organism evidence="2 3">
    <name type="scientific">Amnibacterium setariae</name>
    <dbReference type="NCBI Taxonomy" id="2306585"/>
    <lineage>
        <taxon>Bacteria</taxon>
        <taxon>Bacillati</taxon>
        <taxon>Actinomycetota</taxon>
        <taxon>Actinomycetes</taxon>
        <taxon>Micrococcales</taxon>
        <taxon>Microbacteriaceae</taxon>
        <taxon>Amnibacterium</taxon>
    </lineage>
</organism>
<reference evidence="3" key="1">
    <citation type="submission" date="2018-09" db="EMBL/GenBank/DDBJ databases">
        <authorList>
            <person name="Kim I."/>
        </authorList>
    </citation>
    <scope>NUCLEOTIDE SEQUENCE [LARGE SCALE GENOMIC DNA]</scope>
    <source>
        <strain evidence="3">DD4a</strain>
    </source>
</reference>
<evidence type="ECO:0000313" key="2">
    <source>
        <dbReference type="EMBL" id="RIX27847.1"/>
    </source>
</evidence>
<dbReference type="EMBL" id="QXTG01000002">
    <property type="protein sequence ID" value="RIX27847.1"/>
    <property type="molecule type" value="Genomic_DNA"/>
</dbReference>
<sequence>MSTSWWSQPFPPDGGAAADGIMKQLGRPKLDPLTVLVREAAQNSWDARMPGASVDFRIGIRRLGDGVDAWRAALDHGRPPESGLLAGIDWSAETLVMTISDRGTRGLGGPLRAGVEAPEGVHPDFVQFLRNVGEPRDQHLGGGSFGFGKGIYYGLSGVGSILVDSRSVEESSGRRLMGASLTSAWSREGQRYTGRHWWGVVADDGIPDPLQGEDAERQAAALGLPGFSPDDFGTDITILAPRFGSANDDELRTPEDALRYIRSSIVWHLWPKTVSSESAPVMNFFTEFENDLELVPPAESVEQLRPFVAALQAARAGERSYSPKKRLVASLGIELTPERRLIDDEFSVARPFDAPLRHIARMRRAELVVDYQELPEHFDPAVGYSGVFLASEEADASFVAAEPPTHDDWRVANLDPEDRRVVAGAMRFMRAQVAAMMQPPQADGAGSHDAGLGRLSTRLAAFAVGLTGSGSHQLLADVSAVSGSPSRPSGRVGSASDNGTSDGAGGAHSRRRQGDSPDARVKVVDGPALFVDERGVTVVRSLVEVPDVPREIRVTAKVVVVLDSGKPEAEPPTAAEVPRVLGWHDAETGEQREGAELSLDGRSPGRWWVSASGVADSVVRLTVEEVG</sequence>
<dbReference type="AlphaFoldDB" id="A0A3A1U1Z4"/>
<feature type="compositionally biased region" description="Basic and acidic residues" evidence="1">
    <location>
        <begin position="512"/>
        <end position="521"/>
    </location>
</feature>
<feature type="region of interest" description="Disordered" evidence="1">
    <location>
        <begin position="479"/>
        <end position="521"/>
    </location>
</feature>
<accession>A0A3A1U1Z4</accession>
<dbReference type="RefSeq" id="WP_119482156.1">
    <property type="nucleotide sequence ID" value="NZ_QXTG01000002.1"/>
</dbReference>
<dbReference type="Proteomes" id="UP000265742">
    <property type="component" value="Unassembled WGS sequence"/>
</dbReference>
<evidence type="ECO:0000256" key="1">
    <source>
        <dbReference type="SAM" id="MobiDB-lite"/>
    </source>
</evidence>
<comment type="caution">
    <text evidence="2">The sequence shown here is derived from an EMBL/GenBank/DDBJ whole genome shotgun (WGS) entry which is preliminary data.</text>
</comment>
<evidence type="ECO:0000313" key="3">
    <source>
        <dbReference type="Proteomes" id="UP000265742"/>
    </source>
</evidence>
<dbReference type="OrthoDB" id="3267770at2"/>
<protein>
    <submittedName>
        <fullName evidence="2">Uncharacterized protein</fullName>
    </submittedName>
</protein>